<feature type="transmembrane region" description="Helical" evidence="8">
    <location>
        <begin position="117"/>
        <end position="136"/>
    </location>
</feature>
<sequence length="339" mass="37119">MAAETADPGGTLSHDRASEENQISVESESKEDGKKRPYPFIPMILLMTVTVGQSYAAPGLQAVLELYFSTFLYVCSRQAVRLASTSINVYIAVYQICALPGGYLADRVLGNFKTQVASNLVMSLGICLVLFSSWQYTQNPPACCHWPPDPHNTSSTVFPAASPGSSGGSNCSAIHVDDVVDGVNFHLPPNLSLTLAIVGLVLFAVGYGSTNAIQSVFVADQFPEGTSKAKERSFSWYYLFCNVGTLGGELGMPVLRQSVGFIISWITVLGATIPTTALFMFTWCLYIRKKPDRQHCTCFQKTRRKLRKPETRLNEGATLDSCKETDPLLGERSSWGIRW</sequence>
<evidence type="ECO:0000256" key="7">
    <source>
        <dbReference type="SAM" id="MobiDB-lite"/>
    </source>
</evidence>
<keyword evidence="10" id="KW-1185">Reference proteome</keyword>
<comment type="subcellular location">
    <subcellularLocation>
        <location evidence="1">Membrane</location>
        <topology evidence="1">Multi-pass membrane protein</topology>
    </subcellularLocation>
</comment>
<dbReference type="GO" id="GO:0022857">
    <property type="term" value="F:transmembrane transporter activity"/>
    <property type="evidence" value="ECO:0007669"/>
    <property type="project" value="InterPro"/>
</dbReference>
<dbReference type="SUPFAM" id="SSF103473">
    <property type="entry name" value="MFS general substrate transporter"/>
    <property type="match status" value="1"/>
</dbReference>
<organism evidence="9 10">
    <name type="scientific">Geodia barretti</name>
    <name type="common">Barrett's horny sponge</name>
    <dbReference type="NCBI Taxonomy" id="519541"/>
    <lineage>
        <taxon>Eukaryota</taxon>
        <taxon>Metazoa</taxon>
        <taxon>Porifera</taxon>
        <taxon>Demospongiae</taxon>
        <taxon>Heteroscleromorpha</taxon>
        <taxon>Tetractinellida</taxon>
        <taxon>Astrophorina</taxon>
        <taxon>Geodiidae</taxon>
        <taxon>Geodia</taxon>
    </lineage>
</organism>
<keyword evidence="4" id="KW-0813">Transport</keyword>
<keyword evidence="4" id="KW-0571">Peptide transport</keyword>
<name>A0AA35XJ21_GEOBA</name>
<comment type="caution">
    <text evidence="9">The sequence shown here is derived from an EMBL/GenBank/DDBJ whole genome shotgun (WGS) entry which is preliminary data.</text>
</comment>
<dbReference type="InterPro" id="IPR000109">
    <property type="entry name" value="POT_fam"/>
</dbReference>
<keyword evidence="6 8" id="KW-0472">Membrane</keyword>
<dbReference type="InterPro" id="IPR036259">
    <property type="entry name" value="MFS_trans_sf"/>
</dbReference>
<evidence type="ECO:0000256" key="1">
    <source>
        <dbReference type="ARBA" id="ARBA00004141"/>
    </source>
</evidence>
<proteinExistence type="inferred from homology"/>
<evidence type="ECO:0000313" key="10">
    <source>
        <dbReference type="Proteomes" id="UP001174909"/>
    </source>
</evidence>
<evidence type="ECO:0000256" key="6">
    <source>
        <dbReference type="ARBA" id="ARBA00023136"/>
    </source>
</evidence>
<feature type="region of interest" description="Disordered" evidence="7">
    <location>
        <begin position="1"/>
        <end position="34"/>
    </location>
</feature>
<feature type="transmembrane region" description="Helical" evidence="8">
    <location>
        <begin position="38"/>
        <end position="57"/>
    </location>
</feature>
<feature type="transmembrane region" description="Helical" evidence="8">
    <location>
        <begin position="191"/>
        <end position="213"/>
    </location>
</feature>
<evidence type="ECO:0000256" key="4">
    <source>
        <dbReference type="ARBA" id="ARBA00022856"/>
    </source>
</evidence>
<feature type="transmembrane region" description="Helical" evidence="8">
    <location>
        <begin position="234"/>
        <end position="255"/>
    </location>
</feature>
<dbReference type="GO" id="GO:0016020">
    <property type="term" value="C:membrane"/>
    <property type="evidence" value="ECO:0007669"/>
    <property type="project" value="UniProtKB-SubCell"/>
</dbReference>
<evidence type="ECO:0000256" key="3">
    <source>
        <dbReference type="ARBA" id="ARBA00022692"/>
    </source>
</evidence>
<evidence type="ECO:0000256" key="2">
    <source>
        <dbReference type="ARBA" id="ARBA00005982"/>
    </source>
</evidence>
<feature type="transmembrane region" description="Helical" evidence="8">
    <location>
        <begin position="261"/>
        <end position="286"/>
    </location>
</feature>
<evidence type="ECO:0000256" key="5">
    <source>
        <dbReference type="ARBA" id="ARBA00022989"/>
    </source>
</evidence>
<keyword evidence="4" id="KW-0653">Protein transport</keyword>
<dbReference type="EMBL" id="CASHTH010004166">
    <property type="protein sequence ID" value="CAI8054281.1"/>
    <property type="molecule type" value="Genomic_DNA"/>
</dbReference>
<protein>
    <submittedName>
        <fullName evidence="9">Solute carrier family 15 member 1</fullName>
    </submittedName>
</protein>
<dbReference type="Gene3D" id="1.20.1250.20">
    <property type="entry name" value="MFS general substrate transporter like domains"/>
    <property type="match status" value="1"/>
</dbReference>
<dbReference type="Proteomes" id="UP001174909">
    <property type="component" value="Unassembled WGS sequence"/>
</dbReference>
<gene>
    <name evidence="9" type="ORF">GBAR_LOCUS29646</name>
</gene>
<reference evidence="9" key="1">
    <citation type="submission" date="2023-03" db="EMBL/GenBank/DDBJ databases">
        <authorList>
            <person name="Steffen K."/>
            <person name="Cardenas P."/>
        </authorList>
    </citation>
    <scope>NUCLEOTIDE SEQUENCE</scope>
</reference>
<dbReference type="GO" id="GO:0015833">
    <property type="term" value="P:peptide transport"/>
    <property type="evidence" value="ECO:0007669"/>
    <property type="project" value="UniProtKB-KW"/>
</dbReference>
<keyword evidence="5 8" id="KW-1133">Transmembrane helix</keyword>
<comment type="similarity">
    <text evidence="2">Belongs to the major facilitator superfamily. Proton-dependent oligopeptide transporter (POT/PTR) (TC 2.A.17) family.</text>
</comment>
<dbReference type="PANTHER" id="PTHR11654">
    <property type="entry name" value="OLIGOPEPTIDE TRANSPORTER-RELATED"/>
    <property type="match status" value="1"/>
</dbReference>
<accession>A0AA35XJ21</accession>
<keyword evidence="3 8" id="KW-0812">Transmembrane</keyword>
<evidence type="ECO:0000256" key="8">
    <source>
        <dbReference type="SAM" id="Phobius"/>
    </source>
</evidence>
<feature type="transmembrane region" description="Helical" evidence="8">
    <location>
        <begin position="87"/>
        <end position="105"/>
    </location>
</feature>
<dbReference type="AlphaFoldDB" id="A0AA35XJ21"/>
<evidence type="ECO:0000313" key="9">
    <source>
        <dbReference type="EMBL" id="CAI8054281.1"/>
    </source>
</evidence>
<dbReference type="Pfam" id="PF00854">
    <property type="entry name" value="PTR2"/>
    <property type="match status" value="1"/>
</dbReference>